<dbReference type="PIRSF" id="PIRSF036696">
    <property type="entry name" value="ACY-1"/>
    <property type="match status" value="1"/>
</dbReference>
<dbReference type="Pfam" id="PF01546">
    <property type="entry name" value="Peptidase_M20"/>
    <property type="match status" value="1"/>
</dbReference>
<dbReference type="InterPro" id="IPR036264">
    <property type="entry name" value="Bact_exopeptidase_dim_dom"/>
</dbReference>
<evidence type="ECO:0000259" key="6">
    <source>
        <dbReference type="Pfam" id="PF07687"/>
    </source>
</evidence>
<evidence type="ECO:0000256" key="1">
    <source>
        <dbReference type="ARBA" id="ARBA00001947"/>
    </source>
</evidence>
<keyword evidence="4 7" id="KW-0378">Hydrolase</keyword>
<dbReference type="AlphaFoldDB" id="A0A7D7R0H0"/>
<feature type="domain" description="Peptidase M20 dimerisation" evidence="6">
    <location>
        <begin position="202"/>
        <end position="337"/>
    </location>
</feature>
<dbReference type="PANTHER" id="PTHR43808:SF8">
    <property type="entry name" value="PEPTIDASE M20 DIMERISATION DOMAIN-CONTAINING PROTEIN"/>
    <property type="match status" value="1"/>
</dbReference>
<dbReference type="InterPro" id="IPR050072">
    <property type="entry name" value="Peptidase_M20A"/>
</dbReference>
<dbReference type="KEGG" id="gji:H1R19_11680"/>
<evidence type="ECO:0000256" key="2">
    <source>
        <dbReference type="ARBA" id="ARBA00006247"/>
    </source>
</evidence>
<keyword evidence="5" id="KW-0862">Zinc</keyword>
<dbReference type="SUPFAM" id="SSF55031">
    <property type="entry name" value="Bacterial exopeptidase dimerisation domain"/>
    <property type="match status" value="1"/>
</dbReference>
<dbReference type="RefSeq" id="WP_188329287.1">
    <property type="nucleotide sequence ID" value="NZ_CP059491.1"/>
</dbReference>
<dbReference type="EMBL" id="CP059491">
    <property type="protein sequence ID" value="QMS99671.1"/>
    <property type="molecule type" value="Genomic_DNA"/>
</dbReference>
<dbReference type="FunFam" id="1.10.150.900:FF:000002">
    <property type="entry name" value="M20/M25/M40 family peptidase"/>
    <property type="match status" value="1"/>
</dbReference>
<dbReference type="Gene3D" id="1.10.150.900">
    <property type="match status" value="1"/>
</dbReference>
<dbReference type="CDD" id="cd05675">
    <property type="entry name" value="M20_yscS_like"/>
    <property type="match status" value="1"/>
</dbReference>
<dbReference type="Proteomes" id="UP000515663">
    <property type="component" value="Chromosome"/>
</dbReference>
<dbReference type="SUPFAM" id="SSF53187">
    <property type="entry name" value="Zn-dependent exopeptidases"/>
    <property type="match status" value="1"/>
</dbReference>
<dbReference type="InterPro" id="IPR011650">
    <property type="entry name" value="Peptidase_M20_dimer"/>
</dbReference>
<dbReference type="InterPro" id="IPR002933">
    <property type="entry name" value="Peptidase_M20"/>
</dbReference>
<accession>A0A7D7R0H0</accession>
<evidence type="ECO:0000313" key="8">
    <source>
        <dbReference type="Proteomes" id="UP000515663"/>
    </source>
</evidence>
<dbReference type="PROSITE" id="PS00758">
    <property type="entry name" value="ARGE_DAPE_CPG2_1"/>
    <property type="match status" value="1"/>
</dbReference>
<proteinExistence type="inferred from homology"/>
<dbReference type="NCBIfam" id="NF005913">
    <property type="entry name" value="PRK07906.1"/>
    <property type="match status" value="1"/>
</dbReference>
<dbReference type="PANTHER" id="PTHR43808">
    <property type="entry name" value="ACETYLORNITHINE DEACETYLASE"/>
    <property type="match status" value="1"/>
</dbReference>
<evidence type="ECO:0000313" key="7">
    <source>
        <dbReference type="EMBL" id="QMS99671.1"/>
    </source>
</evidence>
<dbReference type="GO" id="GO:0016787">
    <property type="term" value="F:hydrolase activity"/>
    <property type="evidence" value="ECO:0007669"/>
    <property type="project" value="UniProtKB-KW"/>
</dbReference>
<sequence length="444" mass="48245">MSFQSAVDEVVDLVSQLIRFDTSNTGEPETTKGEEACAKWVAQQLEEVGYTTQYVESGRPGRGNVFARLAGPPDSERGALLVHAHLDVVPAEPADWSVHPFSGAVKDGHIWGRGAVDMKDMAGMALALARQFKRDGTVPPREIVFAFLADEEAGGTWGSHWLVANRPDLFEGVTEAVGEVGGFSLTVDRPDGTQKRLYLVETAEKGLAWMRLTAEARAGHGSFLHDENAVTEVAEAVARIGRHTFPLVMTESVSQFLAEVSAETGLDLSPDAPDLETALFKLGNLARIIGATLRDTANPTMLKAGYKANVIPQKAEAVIDCRVLPGRQAAFEKEIDELIGPNVTREWITHLDSYETTFDGHLVDAMNAAIVEHDPQGKTVPYMLSGGTDAKAFAKLGIRCFGFAPLRLPPELDFAALFHGVDERVPVESVLFGTKVFEHFLRHS</sequence>
<dbReference type="Gene3D" id="3.30.70.360">
    <property type="match status" value="1"/>
</dbReference>
<keyword evidence="3" id="KW-0479">Metal-binding</keyword>
<gene>
    <name evidence="7" type="ORF">H1R19_11680</name>
</gene>
<reference evidence="8" key="1">
    <citation type="submission" date="2020-07" db="EMBL/GenBank/DDBJ databases">
        <title>novel species isolated from the respiratory tract of Marmot.</title>
        <authorList>
            <person name="Zhang G."/>
        </authorList>
    </citation>
    <scope>NUCLEOTIDE SEQUENCE [LARGE SCALE GENOMIC DNA]</scope>
    <source>
        <strain evidence="8">686</strain>
    </source>
</reference>
<keyword evidence="8" id="KW-1185">Reference proteome</keyword>
<name>A0A7D7R0H0_9ACTN</name>
<organism evidence="7 8">
    <name type="scientific">Gordonia jinghuaiqii</name>
    <dbReference type="NCBI Taxonomy" id="2758710"/>
    <lineage>
        <taxon>Bacteria</taxon>
        <taxon>Bacillati</taxon>
        <taxon>Actinomycetota</taxon>
        <taxon>Actinomycetes</taxon>
        <taxon>Mycobacteriales</taxon>
        <taxon>Gordoniaceae</taxon>
        <taxon>Gordonia</taxon>
    </lineage>
</organism>
<comment type="cofactor">
    <cofactor evidence="1">
        <name>Zn(2+)</name>
        <dbReference type="ChEBI" id="CHEBI:29105"/>
    </cofactor>
</comment>
<evidence type="ECO:0000256" key="4">
    <source>
        <dbReference type="ARBA" id="ARBA00022801"/>
    </source>
</evidence>
<evidence type="ECO:0000256" key="5">
    <source>
        <dbReference type="ARBA" id="ARBA00022833"/>
    </source>
</evidence>
<evidence type="ECO:0000256" key="3">
    <source>
        <dbReference type="ARBA" id="ARBA00022723"/>
    </source>
</evidence>
<dbReference type="GO" id="GO:0046872">
    <property type="term" value="F:metal ion binding"/>
    <property type="evidence" value="ECO:0007669"/>
    <property type="project" value="UniProtKB-KW"/>
</dbReference>
<comment type="similarity">
    <text evidence="2">Belongs to the peptidase M20A family.</text>
</comment>
<protein>
    <submittedName>
        <fullName evidence="7">M20/M25/M40 family metallo-hydrolase</fullName>
    </submittedName>
</protein>
<dbReference type="Gene3D" id="3.40.630.10">
    <property type="entry name" value="Zn peptidases"/>
    <property type="match status" value="1"/>
</dbReference>
<dbReference type="Pfam" id="PF07687">
    <property type="entry name" value="M20_dimer"/>
    <property type="match status" value="1"/>
</dbReference>
<dbReference type="InterPro" id="IPR001261">
    <property type="entry name" value="ArgE/DapE_CS"/>
</dbReference>